<organism evidence="1 2">
    <name type="scientific">Oedothorax gibbosus</name>
    <dbReference type="NCBI Taxonomy" id="931172"/>
    <lineage>
        <taxon>Eukaryota</taxon>
        <taxon>Metazoa</taxon>
        <taxon>Ecdysozoa</taxon>
        <taxon>Arthropoda</taxon>
        <taxon>Chelicerata</taxon>
        <taxon>Arachnida</taxon>
        <taxon>Araneae</taxon>
        <taxon>Araneomorphae</taxon>
        <taxon>Entelegynae</taxon>
        <taxon>Araneoidea</taxon>
        <taxon>Linyphiidae</taxon>
        <taxon>Erigoninae</taxon>
        <taxon>Oedothorax</taxon>
    </lineage>
</organism>
<evidence type="ECO:0000313" key="1">
    <source>
        <dbReference type="EMBL" id="KAG8188253.1"/>
    </source>
</evidence>
<reference evidence="1 2" key="1">
    <citation type="journal article" date="2022" name="Nat. Ecol. Evol.">
        <title>A masculinizing supergene underlies an exaggerated male reproductive morph in a spider.</title>
        <authorList>
            <person name="Hendrickx F."/>
            <person name="De Corte Z."/>
            <person name="Sonet G."/>
            <person name="Van Belleghem S.M."/>
            <person name="Kostlbacher S."/>
            <person name="Vangestel C."/>
        </authorList>
    </citation>
    <scope>NUCLEOTIDE SEQUENCE [LARGE SCALE GENOMIC DNA]</scope>
    <source>
        <strain evidence="1">W744_W776</strain>
    </source>
</reference>
<keyword evidence="2" id="KW-1185">Reference proteome</keyword>
<accession>A0AAV6UWS4</accession>
<gene>
    <name evidence="1" type="ORF">JTE90_018843</name>
</gene>
<name>A0AAV6UWS4_9ARAC</name>
<comment type="caution">
    <text evidence="1">The sequence shown here is derived from an EMBL/GenBank/DDBJ whole genome shotgun (WGS) entry which is preliminary data.</text>
</comment>
<protein>
    <submittedName>
        <fullName evidence="1">Uncharacterized protein</fullName>
    </submittedName>
</protein>
<sequence length="124" mass="14567">MGFDRDLFQEKMITTELSLYVTISQHRSNWAAMCTSLFYTARNFQSRFDQFYSFHTPEHVSTAFSFLDIHEWDSCRLPTTFLEFCLQTVRDNNDQGLGPGFQDWMSSRARNCTACVKGDLSNYW</sequence>
<evidence type="ECO:0000313" key="2">
    <source>
        <dbReference type="Proteomes" id="UP000827092"/>
    </source>
</evidence>
<proteinExistence type="predicted"/>
<dbReference type="AlphaFoldDB" id="A0AAV6UWS4"/>
<dbReference type="EMBL" id="JAFNEN010000245">
    <property type="protein sequence ID" value="KAG8188253.1"/>
    <property type="molecule type" value="Genomic_DNA"/>
</dbReference>
<dbReference type="Proteomes" id="UP000827092">
    <property type="component" value="Unassembled WGS sequence"/>
</dbReference>